<keyword evidence="20" id="KW-1185">Reference proteome</keyword>
<comment type="catalytic activity">
    <reaction evidence="13">
        <text>hydrogenselenide + ATP + H2O = selenophosphate + AMP + phosphate + 2 H(+)</text>
        <dbReference type="Rhea" id="RHEA:18737"/>
        <dbReference type="ChEBI" id="CHEBI:15377"/>
        <dbReference type="ChEBI" id="CHEBI:15378"/>
        <dbReference type="ChEBI" id="CHEBI:16144"/>
        <dbReference type="ChEBI" id="CHEBI:29317"/>
        <dbReference type="ChEBI" id="CHEBI:30616"/>
        <dbReference type="ChEBI" id="CHEBI:43474"/>
        <dbReference type="ChEBI" id="CHEBI:456215"/>
        <dbReference type="EC" id="2.7.9.3"/>
    </reaction>
</comment>
<evidence type="ECO:0000256" key="16">
    <source>
        <dbReference type="SAM" id="MobiDB-lite"/>
    </source>
</evidence>
<evidence type="ECO:0000256" key="2">
    <source>
        <dbReference type="ARBA" id="ARBA00003786"/>
    </source>
</evidence>
<dbReference type="eggNOG" id="KOG3939">
    <property type="taxonomic scope" value="Eukaryota"/>
</dbReference>
<dbReference type="SUPFAM" id="SSF56042">
    <property type="entry name" value="PurM C-terminal domain-like"/>
    <property type="match status" value="1"/>
</dbReference>
<evidence type="ECO:0000259" key="18">
    <source>
        <dbReference type="Pfam" id="PF02769"/>
    </source>
</evidence>
<dbReference type="InterPro" id="IPR016188">
    <property type="entry name" value="PurM-like_N"/>
</dbReference>
<evidence type="ECO:0000313" key="20">
    <source>
        <dbReference type="Proteomes" id="UP000063063"/>
    </source>
</evidence>
<dbReference type="GO" id="GO:0005737">
    <property type="term" value="C:cytoplasm"/>
    <property type="evidence" value="ECO:0007669"/>
    <property type="project" value="TreeGrafter"/>
</dbReference>
<keyword evidence="11" id="KW-0460">Magnesium</keyword>
<dbReference type="GO" id="GO:0005524">
    <property type="term" value="F:ATP binding"/>
    <property type="evidence" value="ECO:0007669"/>
    <property type="project" value="UniProtKB-KW"/>
</dbReference>
<dbReference type="OrthoDB" id="409395at2759"/>
<dbReference type="CDD" id="cd02195">
    <property type="entry name" value="SelD"/>
    <property type="match status" value="1"/>
</dbReference>
<feature type="region of interest" description="Disordered" evidence="16">
    <location>
        <begin position="1"/>
        <end position="23"/>
    </location>
</feature>
<dbReference type="EMBL" id="CP009404">
    <property type="protein sequence ID" value="AIO02685.1"/>
    <property type="molecule type" value="Genomic_DNA"/>
</dbReference>
<dbReference type="VEuPathDB" id="TriTrypDB:LPMP_355540"/>
<evidence type="ECO:0000256" key="9">
    <source>
        <dbReference type="ARBA" id="ARBA00022777"/>
    </source>
</evidence>
<dbReference type="VEuPathDB" id="TriTrypDB:LPAL13_350064100"/>
<dbReference type="Pfam" id="PF02769">
    <property type="entry name" value="AIRS_C"/>
    <property type="match status" value="1"/>
</dbReference>
<evidence type="ECO:0000256" key="1">
    <source>
        <dbReference type="ARBA" id="ARBA00001946"/>
    </source>
</evidence>
<keyword evidence="9" id="KW-0418">Kinase</keyword>
<dbReference type="Gene3D" id="3.30.1330.10">
    <property type="entry name" value="PurM-like, N-terminal domain"/>
    <property type="match status" value="1"/>
</dbReference>
<dbReference type="PANTHER" id="PTHR10256">
    <property type="entry name" value="SELENIDE, WATER DIKINASE"/>
    <property type="match status" value="1"/>
</dbReference>
<dbReference type="Gene3D" id="3.90.650.10">
    <property type="entry name" value="PurM-like C-terminal domain"/>
    <property type="match status" value="1"/>
</dbReference>
<keyword evidence="10" id="KW-0067">ATP-binding</keyword>
<dbReference type="SUPFAM" id="SSF55326">
    <property type="entry name" value="PurM N-terminal domain-like"/>
    <property type="match status" value="1"/>
</dbReference>
<evidence type="ECO:0000256" key="13">
    <source>
        <dbReference type="ARBA" id="ARBA00049005"/>
    </source>
</evidence>
<protein>
    <recommendedName>
        <fullName evidence="14">Selenide, water dikinase</fullName>
        <ecNumber evidence="5">2.7.9.3</ecNumber>
    </recommendedName>
    <alternativeName>
        <fullName evidence="15">Selenophosphate synthetase 2</fullName>
    </alternativeName>
</protein>
<name>A0A088S4X7_LEIPA</name>
<evidence type="ECO:0000256" key="10">
    <source>
        <dbReference type="ARBA" id="ARBA00022840"/>
    </source>
</evidence>
<evidence type="ECO:0000256" key="3">
    <source>
        <dbReference type="ARBA" id="ARBA00008026"/>
    </source>
</evidence>
<dbReference type="InterPro" id="IPR036676">
    <property type="entry name" value="PurM-like_C_sf"/>
</dbReference>
<evidence type="ECO:0000256" key="7">
    <source>
        <dbReference type="ARBA" id="ARBA00022723"/>
    </source>
</evidence>
<dbReference type="Pfam" id="PF00586">
    <property type="entry name" value="AIRS"/>
    <property type="match status" value="1"/>
</dbReference>
<evidence type="ECO:0000259" key="17">
    <source>
        <dbReference type="Pfam" id="PF00586"/>
    </source>
</evidence>
<dbReference type="InterPro" id="IPR010918">
    <property type="entry name" value="PurM-like_C_dom"/>
</dbReference>
<sequence>MSHKRPQSSAEESNGTADLKKPRFDPISLGLPAEFQLTDYTRLKGCSCKLPQPKLLALLQEVSTTPGQEDVGMDCSIVPLHHTNSKGEALFLVSTTDFFFPSVSDPFLQGQIGAANVLSDLYSMGISHCDTMLMLLAASTDMDEHERMVTTREIMKGFAERAQLAATTVTGGQTVMNPWPLIGGVAIAVVSEVEMVRPSGLLRAGDVLVLTKPLGCQVAVNLKQWLLRPTPLYEEAIAEHITPGEIEELYNMATDSMRRLNREGARLMGKHSAHGATDVTGFGILGHANNFGAAQNVGDAPRSLCLVLERLPMFKTAVAASKRMNDKYRLLEGYSAETSGGLLVAFPSTTAAEAFCAELTEADGGCPSWIVGRVEERATNAADGVYARLTDEYEIIEV</sequence>
<keyword evidence="7" id="KW-0479">Metal-binding</keyword>
<evidence type="ECO:0000256" key="12">
    <source>
        <dbReference type="ARBA" id="ARBA00023266"/>
    </source>
</evidence>
<proteinExistence type="inferred from homology"/>
<dbReference type="NCBIfam" id="TIGR00476">
    <property type="entry name" value="selD"/>
    <property type="match status" value="1"/>
</dbReference>
<comment type="cofactor">
    <cofactor evidence="1">
        <name>Mg(2+)</name>
        <dbReference type="ChEBI" id="CHEBI:18420"/>
    </cofactor>
</comment>
<evidence type="ECO:0000256" key="6">
    <source>
        <dbReference type="ARBA" id="ARBA00022679"/>
    </source>
</evidence>
<evidence type="ECO:0000256" key="11">
    <source>
        <dbReference type="ARBA" id="ARBA00022842"/>
    </source>
</evidence>
<keyword evidence="6 19" id="KW-0808">Transferase</keyword>
<dbReference type="InterPro" id="IPR004536">
    <property type="entry name" value="SPS/SelD"/>
</dbReference>
<dbReference type="GO" id="GO:0046872">
    <property type="term" value="F:metal ion binding"/>
    <property type="evidence" value="ECO:0007669"/>
    <property type="project" value="UniProtKB-KW"/>
</dbReference>
<evidence type="ECO:0000256" key="15">
    <source>
        <dbReference type="ARBA" id="ARBA00077475"/>
    </source>
</evidence>
<evidence type="ECO:0000313" key="19">
    <source>
        <dbReference type="EMBL" id="AIO02685.1"/>
    </source>
</evidence>
<evidence type="ECO:0000256" key="4">
    <source>
        <dbReference type="ARBA" id="ARBA00011738"/>
    </source>
</evidence>
<reference evidence="19 20" key="1">
    <citation type="journal article" date="2015" name="Sci. Rep.">
        <title>The genome of Leishmania panamensis: insights into genomics of the L. (Viannia) subgenus.</title>
        <authorList>
            <person name="Llanes A."/>
            <person name="Restrepo C.M."/>
            <person name="Vecchio G.D."/>
            <person name="Anguizola F.J."/>
            <person name="Lleonart R."/>
        </authorList>
    </citation>
    <scope>NUCLEOTIDE SEQUENCE [LARGE SCALE GENOMIC DNA]</scope>
    <source>
        <strain evidence="19 20">MHOM/PA/94/PSC-1</strain>
    </source>
</reference>
<comment type="function">
    <text evidence="2">Synthesizes selenophosphate from selenide and ATP.</text>
</comment>
<evidence type="ECO:0000256" key="8">
    <source>
        <dbReference type="ARBA" id="ARBA00022741"/>
    </source>
</evidence>
<dbReference type="PIRSF" id="PIRSF036407">
    <property type="entry name" value="Selenphspht_syn"/>
    <property type="match status" value="1"/>
</dbReference>
<dbReference type="PANTHER" id="PTHR10256:SF0">
    <property type="entry name" value="INACTIVE SELENIDE, WATER DIKINASE-LIKE PROTEIN-RELATED"/>
    <property type="match status" value="1"/>
</dbReference>
<evidence type="ECO:0000256" key="14">
    <source>
        <dbReference type="ARBA" id="ARBA00068713"/>
    </source>
</evidence>
<dbReference type="FunFam" id="3.90.650.10:FF:000010">
    <property type="entry name" value="Selenide, water dikinase"/>
    <property type="match status" value="1"/>
</dbReference>
<gene>
    <name evidence="19" type="ORF">LPMP_355540</name>
</gene>
<organism evidence="19 20">
    <name type="scientific">Leishmania panamensis</name>
    <dbReference type="NCBI Taxonomy" id="5679"/>
    <lineage>
        <taxon>Eukaryota</taxon>
        <taxon>Discoba</taxon>
        <taxon>Euglenozoa</taxon>
        <taxon>Kinetoplastea</taxon>
        <taxon>Metakinetoplastina</taxon>
        <taxon>Trypanosomatida</taxon>
        <taxon>Trypanosomatidae</taxon>
        <taxon>Leishmaniinae</taxon>
        <taxon>Leishmania</taxon>
        <taxon>Leishmania guyanensis species complex</taxon>
    </lineage>
</organism>
<dbReference type="Proteomes" id="UP000063063">
    <property type="component" value="Chromosome 35"/>
</dbReference>
<dbReference type="EC" id="2.7.9.3" evidence="5"/>
<dbReference type="InterPro" id="IPR036921">
    <property type="entry name" value="PurM-like_N_sf"/>
</dbReference>
<dbReference type="RefSeq" id="XP_010703485.1">
    <property type="nucleotide sequence ID" value="XM_010705183.1"/>
</dbReference>
<accession>A0A088S4X7</accession>
<dbReference type="GO" id="GO:0016260">
    <property type="term" value="P:selenocysteine biosynthetic process"/>
    <property type="evidence" value="ECO:0007669"/>
    <property type="project" value="TreeGrafter"/>
</dbReference>
<comment type="subunit">
    <text evidence="4">Homodimer.</text>
</comment>
<dbReference type="AlphaFoldDB" id="A0A088S4X7"/>
<keyword evidence="12" id="KW-0711">Selenium</keyword>
<keyword evidence="8" id="KW-0547">Nucleotide-binding</keyword>
<dbReference type="GeneID" id="22579582"/>
<feature type="domain" description="PurM-like C-terminal" evidence="18">
    <location>
        <begin position="203"/>
        <end position="378"/>
    </location>
</feature>
<comment type="similarity">
    <text evidence="3">Belongs to the selenophosphate synthase 1 family. Class I subfamily.</text>
</comment>
<dbReference type="FunFam" id="3.30.1330.10:FF:000023">
    <property type="entry name" value="Putative selenophosphate synthetase"/>
    <property type="match status" value="1"/>
</dbReference>
<dbReference type="GO" id="GO:0004756">
    <property type="term" value="F:selenide, water dikinase activity"/>
    <property type="evidence" value="ECO:0007669"/>
    <property type="project" value="UniProtKB-EC"/>
</dbReference>
<evidence type="ECO:0000256" key="5">
    <source>
        <dbReference type="ARBA" id="ARBA00011997"/>
    </source>
</evidence>
<feature type="domain" description="PurM-like N-terminal" evidence="17">
    <location>
        <begin position="88"/>
        <end position="190"/>
    </location>
</feature>
<dbReference type="KEGG" id="lpan:LPMP_355540"/>
<feature type="compositionally biased region" description="Polar residues" evidence="16">
    <location>
        <begin position="7"/>
        <end position="16"/>
    </location>
</feature>